<dbReference type="GO" id="GO:0031146">
    <property type="term" value="P:SCF-dependent proteasomal ubiquitin-dependent protein catabolic process"/>
    <property type="evidence" value="ECO:0000318"/>
    <property type="project" value="GO_Central"/>
</dbReference>
<dbReference type="SUPFAM" id="SSF81382">
    <property type="entry name" value="Skp1 dimerisation domain-like"/>
    <property type="match status" value="1"/>
</dbReference>
<keyword evidence="4" id="KW-1185">Reference proteome</keyword>
<name>A0A022QQX4_ERYGU</name>
<dbReference type="InterPro" id="IPR011333">
    <property type="entry name" value="SKP1/BTB/POZ_sf"/>
</dbReference>
<dbReference type="Gene3D" id="3.30.710.10">
    <property type="entry name" value="Potassium Channel Kv1.1, Chain A"/>
    <property type="match status" value="1"/>
</dbReference>
<dbReference type="Pfam" id="PF01466">
    <property type="entry name" value="Skp1"/>
    <property type="match status" value="1"/>
</dbReference>
<dbReference type="GO" id="GO:0005737">
    <property type="term" value="C:cytoplasm"/>
    <property type="evidence" value="ECO:0000318"/>
    <property type="project" value="GO_Central"/>
</dbReference>
<dbReference type="KEGG" id="egt:105965831"/>
<evidence type="ECO:0000259" key="2">
    <source>
        <dbReference type="Pfam" id="PF01466"/>
    </source>
</evidence>
<dbReference type="GO" id="GO:0097602">
    <property type="term" value="F:cullin family protein binding"/>
    <property type="evidence" value="ECO:0000318"/>
    <property type="project" value="GO_Central"/>
</dbReference>
<evidence type="ECO:0000313" key="3">
    <source>
        <dbReference type="EMBL" id="EYU30346.1"/>
    </source>
</evidence>
<dbReference type="GO" id="GO:0005634">
    <property type="term" value="C:nucleus"/>
    <property type="evidence" value="ECO:0000318"/>
    <property type="project" value="GO_Central"/>
</dbReference>
<dbReference type="PhylomeDB" id="A0A022QQX4"/>
<evidence type="ECO:0000313" key="4">
    <source>
        <dbReference type="Proteomes" id="UP000030748"/>
    </source>
</evidence>
<organism evidence="3 4">
    <name type="scientific">Erythranthe guttata</name>
    <name type="common">Yellow monkey flower</name>
    <name type="synonym">Mimulus guttatus</name>
    <dbReference type="NCBI Taxonomy" id="4155"/>
    <lineage>
        <taxon>Eukaryota</taxon>
        <taxon>Viridiplantae</taxon>
        <taxon>Streptophyta</taxon>
        <taxon>Embryophyta</taxon>
        <taxon>Tracheophyta</taxon>
        <taxon>Spermatophyta</taxon>
        <taxon>Magnoliopsida</taxon>
        <taxon>eudicotyledons</taxon>
        <taxon>Gunneridae</taxon>
        <taxon>Pentapetalae</taxon>
        <taxon>asterids</taxon>
        <taxon>lamiids</taxon>
        <taxon>Lamiales</taxon>
        <taxon>Phrymaceae</taxon>
        <taxon>Erythranthe</taxon>
    </lineage>
</organism>
<dbReference type="EMBL" id="KI631068">
    <property type="protein sequence ID" value="EYU30346.1"/>
    <property type="molecule type" value="Genomic_DNA"/>
</dbReference>
<proteinExistence type="predicted"/>
<dbReference type="InterPro" id="IPR036296">
    <property type="entry name" value="SKP1-like_dim_sf"/>
</dbReference>
<dbReference type="STRING" id="4155.A0A022QQX4"/>
<evidence type="ECO:0000256" key="1">
    <source>
        <dbReference type="ARBA" id="ARBA00004906"/>
    </source>
</evidence>
<dbReference type="InterPro" id="IPR016072">
    <property type="entry name" value="Skp1_comp_dimer"/>
</dbReference>
<dbReference type="Proteomes" id="UP000030748">
    <property type="component" value="Unassembled WGS sequence"/>
</dbReference>
<feature type="domain" description="SKP1 component dimerisation" evidence="2">
    <location>
        <begin position="81"/>
        <end position="125"/>
    </location>
</feature>
<reference evidence="3 4" key="1">
    <citation type="journal article" date="2013" name="Proc. Natl. Acad. Sci. U.S.A.">
        <title>Fine-scale variation in meiotic recombination in Mimulus inferred from population shotgun sequencing.</title>
        <authorList>
            <person name="Hellsten U."/>
            <person name="Wright K.M."/>
            <person name="Jenkins J."/>
            <person name="Shu S."/>
            <person name="Yuan Y."/>
            <person name="Wessler S.R."/>
            <person name="Schmutz J."/>
            <person name="Willis J.H."/>
            <person name="Rokhsar D.S."/>
        </authorList>
    </citation>
    <scope>NUCLEOTIDE SEQUENCE [LARGE SCALE GENOMIC DNA]</scope>
    <source>
        <strain evidence="4">cv. DUN x IM62</strain>
    </source>
</reference>
<dbReference type="eggNOG" id="KOG1724">
    <property type="taxonomic scope" value="Eukaryota"/>
</dbReference>
<dbReference type="InterPro" id="IPR016897">
    <property type="entry name" value="SKP1"/>
</dbReference>
<protein>
    <recommendedName>
        <fullName evidence="2">SKP1 component dimerisation domain-containing protein</fullName>
    </recommendedName>
</protein>
<accession>A0A022QQX4</accession>
<dbReference type="AlphaFoldDB" id="A0A022QQX4"/>
<dbReference type="PANTHER" id="PTHR11165">
    <property type="entry name" value="SKP1"/>
    <property type="match status" value="1"/>
</dbReference>
<sequence>MAKENEKINLDESSEISKSTSIAIEDIDRETLAEVTTYLKTRAGKSSNEEKEKSDQEFISDKDIHDLLQLLPAVAYLNVTGLREMVEQKIADTMEGKSVAWIREVFGLTNDLDVEDAARQMNPWAFND</sequence>
<comment type="pathway">
    <text evidence="1">Protein modification; protein ubiquitination.</text>
</comment>
<gene>
    <name evidence="3" type="ORF">MIMGU_mgv11b016388mg</name>
</gene>